<dbReference type="Gene3D" id="1.25.40.390">
    <property type="match status" value="1"/>
</dbReference>
<name>A0A1G5Z2S2_9BACT</name>
<gene>
    <name evidence="7" type="ORF">SAMN03080617_03109</name>
</gene>
<dbReference type="AlphaFoldDB" id="A0A1G5Z2S2"/>
<dbReference type="EMBL" id="FMXE01000024">
    <property type="protein sequence ID" value="SDA88777.1"/>
    <property type="molecule type" value="Genomic_DNA"/>
</dbReference>
<dbReference type="InterPro" id="IPR012944">
    <property type="entry name" value="SusD_RagB_dom"/>
</dbReference>
<dbReference type="OrthoDB" id="9794888at2"/>
<dbReference type="Pfam" id="PF07980">
    <property type="entry name" value="SusD_RagB"/>
    <property type="match status" value="1"/>
</dbReference>
<evidence type="ECO:0000313" key="8">
    <source>
        <dbReference type="Proteomes" id="UP000198756"/>
    </source>
</evidence>
<dbReference type="RefSeq" id="WP_092731655.1">
    <property type="nucleotide sequence ID" value="NZ_FMXE01000024.1"/>
</dbReference>
<keyword evidence="8" id="KW-1185">Reference proteome</keyword>
<comment type="similarity">
    <text evidence="2">Belongs to the SusD family.</text>
</comment>
<dbReference type="SUPFAM" id="SSF48452">
    <property type="entry name" value="TPR-like"/>
    <property type="match status" value="1"/>
</dbReference>
<evidence type="ECO:0000256" key="3">
    <source>
        <dbReference type="ARBA" id="ARBA00022729"/>
    </source>
</evidence>
<feature type="domain" description="RagB/SusD" evidence="6">
    <location>
        <begin position="339"/>
        <end position="443"/>
    </location>
</feature>
<dbReference type="STRING" id="279824.SAMN03080617_03109"/>
<evidence type="ECO:0000259" key="6">
    <source>
        <dbReference type="Pfam" id="PF07980"/>
    </source>
</evidence>
<dbReference type="PROSITE" id="PS51257">
    <property type="entry name" value="PROKAR_LIPOPROTEIN"/>
    <property type="match status" value="1"/>
</dbReference>
<accession>A0A1G5Z2S2</accession>
<sequence length="459" mass="50789">MKNLRNYFASALITAAVLTSCNPLQLDEVKDPNNPSEASVSINATPQQIQFLITGLESRHRGYVTNISQAWNTFGREIWFLNASDPRFQTDWLGQNGRVPDRAYFGFGTTGGGSWALPYQAIKQADVLITSAANTSLIPETSKSAVRGFAKTIKGYQFMIPANFVYENGIRIDVANPLNPGPFVPYEQALDAIKGILDEGDADLVAAGSGNFPFALTRGFNGFNTYTGLRQVNRAITARLNAYRKDWQGVLTALSASFMDLNGDLNRGPSHPYGASPDIFNPLFYLPNAAINTIIVVHPSVLRDTTAGDLRVKSKFFRRTTPVTVTTDVGALVGTHQDARWATNITSIPFIRNEELILLKAEAHANLNQVAQAVEAINIIRNAAKIGPYTGATTQAALINEILYQRRYSLWAEPWGHRWIDTRRYGRQNEIPTSFDGGTIFKQFPHPQAELNWDQYKGN</sequence>
<evidence type="ECO:0000256" key="5">
    <source>
        <dbReference type="ARBA" id="ARBA00023237"/>
    </source>
</evidence>
<evidence type="ECO:0000256" key="2">
    <source>
        <dbReference type="ARBA" id="ARBA00006275"/>
    </source>
</evidence>
<organism evidence="7 8">
    <name type="scientific">Algoriphagus alkaliphilus</name>
    <dbReference type="NCBI Taxonomy" id="279824"/>
    <lineage>
        <taxon>Bacteria</taxon>
        <taxon>Pseudomonadati</taxon>
        <taxon>Bacteroidota</taxon>
        <taxon>Cytophagia</taxon>
        <taxon>Cytophagales</taxon>
        <taxon>Cyclobacteriaceae</taxon>
        <taxon>Algoriphagus</taxon>
    </lineage>
</organism>
<proteinExistence type="inferred from homology"/>
<keyword evidence="5" id="KW-0998">Cell outer membrane</keyword>
<keyword evidence="4" id="KW-0472">Membrane</keyword>
<dbReference type="CDD" id="cd08977">
    <property type="entry name" value="SusD"/>
    <property type="match status" value="1"/>
</dbReference>
<dbReference type="Proteomes" id="UP000198756">
    <property type="component" value="Unassembled WGS sequence"/>
</dbReference>
<evidence type="ECO:0000313" key="7">
    <source>
        <dbReference type="EMBL" id="SDA88777.1"/>
    </source>
</evidence>
<dbReference type="InterPro" id="IPR011990">
    <property type="entry name" value="TPR-like_helical_dom_sf"/>
</dbReference>
<dbReference type="GO" id="GO:0009279">
    <property type="term" value="C:cell outer membrane"/>
    <property type="evidence" value="ECO:0007669"/>
    <property type="project" value="UniProtKB-SubCell"/>
</dbReference>
<evidence type="ECO:0000256" key="4">
    <source>
        <dbReference type="ARBA" id="ARBA00023136"/>
    </source>
</evidence>
<protein>
    <submittedName>
        <fullName evidence="7">SusD family protein</fullName>
    </submittedName>
</protein>
<keyword evidence="3" id="KW-0732">Signal</keyword>
<comment type="subcellular location">
    <subcellularLocation>
        <location evidence="1">Cell outer membrane</location>
    </subcellularLocation>
</comment>
<reference evidence="8" key="1">
    <citation type="submission" date="2016-10" db="EMBL/GenBank/DDBJ databases">
        <authorList>
            <person name="Varghese N."/>
            <person name="Submissions S."/>
        </authorList>
    </citation>
    <scope>NUCLEOTIDE SEQUENCE [LARGE SCALE GENOMIC DNA]</scope>
    <source>
        <strain evidence="8">DSM 22703</strain>
    </source>
</reference>
<evidence type="ECO:0000256" key="1">
    <source>
        <dbReference type="ARBA" id="ARBA00004442"/>
    </source>
</evidence>